<organism evidence="3 4">
    <name type="scientific">Diatraea saccharalis</name>
    <name type="common">sugarcane borer</name>
    <dbReference type="NCBI Taxonomy" id="40085"/>
    <lineage>
        <taxon>Eukaryota</taxon>
        <taxon>Metazoa</taxon>
        <taxon>Ecdysozoa</taxon>
        <taxon>Arthropoda</taxon>
        <taxon>Hexapoda</taxon>
        <taxon>Insecta</taxon>
        <taxon>Pterygota</taxon>
        <taxon>Neoptera</taxon>
        <taxon>Endopterygota</taxon>
        <taxon>Lepidoptera</taxon>
        <taxon>Glossata</taxon>
        <taxon>Ditrysia</taxon>
        <taxon>Pyraloidea</taxon>
        <taxon>Crambidae</taxon>
        <taxon>Crambinae</taxon>
        <taxon>Diatraea</taxon>
    </lineage>
</organism>
<dbReference type="OrthoDB" id="6107927at2759"/>
<sequence>MCLFTADSCDGRCIESLRGSLKPQLGCACYVACITEENCCPDFYETCINNYTDPTGDDSDQSNTTIELPQTQKLVAKYTSPLTTTTTSETPITTKITTIIKPGTSTTSTTTKQTFEPSVTSTRAVKTTTNAIKVTVTVFQKDEINDTSKYERTAASFKETTGTTSVVATKKITETTTRNKKTTVALKPTTRVVVQKFTTVVPKSTKALQSTGKINKNKSIDVNEKLTEKHGKYLIDSNK</sequence>
<dbReference type="SMART" id="SM00201">
    <property type="entry name" value="SO"/>
    <property type="match status" value="1"/>
</dbReference>
<feature type="domain" description="SMB" evidence="2">
    <location>
        <begin position="5"/>
        <end position="55"/>
    </location>
</feature>
<dbReference type="PROSITE" id="PS00524">
    <property type="entry name" value="SMB_1"/>
    <property type="match status" value="1"/>
</dbReference>
<dbReference type="Pfam" id="PF01033">
    <property type="entry name" value="Somatomedin_B"/>
    <property type="match status" value="1"/>
</dbReference>
<dbReference type="InterPro" id="IPR001212">
    <property type="entry name" value="Somatomedin_B_dom"/>
</dbReference>
<dbReference type="AlphaFoldDB" id="A0A9N9RGU1"/>
<keyword evidence="1" id="KW-1015">Disulfide bond</keyword>
<reference evidence="3" key="1">
    <citation type="submission" date="2021-12" db="EMBL/GenBank/DDBJ databases">
        <authorList>
            <person name="King R."/>
        </authorList>
    </citation>
    <scope>NUCLEOTIDE SEQUENCE</scope>
</reference>
<dbReference type="SUPFAM" id="SSF90188">
    <property type="entry name" value="Somatomedin B domain"/>
    <property type="match status" value="1"/>
</dbReference>
<evidence type="ECO:0000313" key="3">
    <source>
        <dbReference type="EMBL" id="CAG9796069.1"/>
    </source>
</evidence>
<proteinExistence type="predicted"/>
<keyword evidence="4" id="KW-1185">Reference proteome</keyword>
<evidence type="ECO:0000313" key="4">
    <source>
        <dbReference type="Proteomes" id="UP001153714"/>
    </source>
</evidence>
<evidence type="ECO:0000259" key="2">
    <source>
        <dbReference type="PROSITE" id="PS50958"/>
    </source>
</evidence>
<dbReference type="Gene3D" id="4.10.410.20">
    <property type="match status" value="1"/>
</dbReference>
<reference evidence="3" key="2">
    <citation type="submission" date="2022-10" db="EMBL/GenBank/DDBJ databases">
        <authorList>
            <consortium name="ENA_rothamsted_submissions"/>
            <consortium name="culmorum"/>
            <person name="King R."/>
        </authorList>
    </citation>
    <scope>NUCLEOTIDE SEQUENCE</scope>
</reference>
<dbReference type="Proteomes" id="UP001153714">
    <property type="component" value="Chromosome 8"/>
</dbReference>
<dbReference type="EMBL" id="OU893339">
    <property type="protein sequence ID" value="CAG9796069.1"/>
    <property type="molecule type" value="Genomic_DNA"/>
</dbReference>
<accession>A0A9N9RGU1</accession>
<name>A0A9N9RGU1_9NEOP</name>
<gene>
    <name evidence="3" type="ORF">DIATSA_LOCUS13293</name>
</gene>
<dbReference type="PROSITE" id="PS50958">
    <property type="entry name" value="SMB_2"/>
    <property type="match status" value="1"/>
</dbReference>
<dbReference type="InterPro" id="IPR036024">
    <property type="entry name" value="Somatomedin_B-like_dom_sf"/>
</dbReference>
<evidence type="ECO:0000256" key="1">
    <source>
        <dbReference type="ARBA" id="ARBA00023157"/>
    </source>
</evidence>
<protein>
    <recommendedName>
        <fullName evidence="2">SMB domain-containing protein</fullName>
    </recommendedName>
</protein>